<proteinExistence type="predicted"/>
<evidence type="ECO:0000313" key="3">
    <source>
        <dbReference type="Proteomes" id="UP001177023"/>
    </source>
</evidence>
<protein>
    <submittedName>
        <fullName evidence="2">Uncharacterized protein</fullName>
    </submittedName>
</protein>
<dbReference type="Proteomes" id="UP001177023">
    <property type="component" value="Unassembled WGS sequence"/>
</dbReference>
<feature type="non-terminal residue" evidence="2">
    <location>
        <position position="1"/>
    </location>
</feature>
<dbReference type="Gene3D" id="1.25.40.20">
    <property type="entry name" value="Ankyrin repeat-containing domain"/>
    <property type="match status" value="1"/>
</dbReference>
<gene>
    <name evidence="2" type="ORF">MSPICULIGERA_LOCUS24619</name>
</gene>
<dbReference type="EMBL" id="CATQJA010002709">
    <property type="protein sequence ID" value="CAJ0586623.1"/>
    <property type="molecule type" value="Genomic_DNA"/>
</dbReference>
<keyword evidence="3" id="KW-1185">Reference proteome</keyword>
<sequence length="383" mass="43079">MIPDINNVMDDPNLAFLDVTWQDSNGLSALMLATVDDRQNHVKAILAMATRAGKLSQVLDMKNKDGLTAIELARQLDNTTVEKLIEAYAQIQTRERRPKLLFELEVPPGNQQLPTKRAPRRKSTFFGPFPSRQNSRQGLLARATSISTDMNSEAETSEQDIQIDIVETPGAMHLRLNRDKIPRRAPPHKDFRIRRTRFRAFVCAENLDSPTPPVKMSSKRSSHSRLFIAHQRTISADSLPTPPPQTPPSGFISSLKESVLNFVGKKEDPRIKERDELIARLRHPIERKNYESQESVDESAASSLFRGPPAGDTFSTWKEEPEKPDNSFRSSPWSQEDQQPAPKTAGVRLPPLMSLRRRTGSDVVRGSRPILRADTTPEEVGPN</sequence>
<comment type="caution">
    <text evidence="2">The sequence shown here is derived from an EMBL/GenBank/DDBJ whole genome shotgun (WGS) entry which is preliminary data.</text>
</comment>
<feature type="compositionally biased region" description="Basic and acidic residues" evidence="1">
    <location>
        <begin position="317"/>
        <end position="326"/>
    </location>
</feature>
<name>A0AA36GFQ9_9BILA</name>
<evidence type="ECO:0000256" key="1">
    <source>
        <dbReference type="SAM" id="MobiDB-lite"/>
    </source>
</evidence>
<organism evidence="2 3">
    <name type="scientific">Mesorhabditis spiculigera</name>
    <dbReference type="NCBI Taxonomy" id="96644"/>
    <lineage>
        <taxon>Eukaryota</taxon>
        <taxon>Metazoa</taxon>
        <taxon>Ecdysozoa</taxon>
        <taxon>Nematoda</taxon>
        <taxon>Chromadorea</taxon>
        <taxon>Rhabditida</taxon>
        <taxon>Rhabditina</taxon>
        <taxon>Rhabditomorpha</taxon>
        <taxon>Rhabditoidea</taxon>
        <taxon>Rhabditidae</taxon>
        <taxon>Mesorhabditinae</taxon>
        <taxon>Mesorhabditis</taxon>
    </lineage>
</organism>
<dbReference type="AlphaFoldDB" id="A0AA36GFQ9"/>
<dbReference type="InterPro" id="IPR036770">
    <property type="entry name" value="Ankyrin_rpt-contain_sf"/>
</dbReference>
<reference evidence="2" key="1">
    <citation type="submission" date="2023-06" db="EMBL/GenBank/DDBJ databases">
        <authorList>
            <person name="Delattre M."/>
        </authorList>
    </citation>
    <scope>NUCLEOTIDE SEQUENCE</scope>
    <source>
        <strain evidence="2">AF72</strain>
    </source>
</reference>
<dbReference type="SUPFAM" id="SSF48403">
    <property type="entry name" value="Ankyrin repeat"/>
    <property type="match status" value="1"/>
</dbReference>
<evidence type="ECO:0000313" key="2">
    <source>
        <dbReference type="EMBL" id="CAJ0586623.1"/>
    </source>
</evidence>
<feature type="region of interest" description="Disordered" evidence="1">
    <location>
        <begin position="109"/>
        <end position="138"/>
    </location>
</feature>
<accession>A0AA36GFQ9</accession>
<feature type="region of interest" description="Disordered" evidence="1">
    <location>
        <begin position="289"/>
        <end position="383"/>
    </location>
</feature>
<feature type="compositionally biased region" description="Polar residues" evidence="1">
    <location>
        <begin position="327"/>
        <end position="338"/>
    </location>
</feature>